<comment type="subunit">
    <text evidence="5">Binds ribosomal protein uS19.</text>
</comment>
<name>A0A011MEM0_9PROT</name>
<evidence type="ECO:0000259" key="6">
    <source>
        <dbReference type="Pfam" id="PF01782"/>
    </source>
</evidence>
<dbReference type="NCBIfam" id="TIGR02273">
    <property type="entry name" value="16S_RimM"/>
    <property type="match status" value="1"/>
</dbReference>
<proteinExistence type="inferred from homology"/>
<dbReference type="InterPro" id="IPR056792">
    <property type="entry name" value="PRC_RimM"/>
</dbReference>
<dbReference type="InterPro" id="IPR009000">
    <property type="entry name" value="Transl_B-barrel_sf"/>
</dbReference>
<accession>A0A011MEM0</accession>
<dbReference type="Gene3D" id="2.40.30.60">
    <property type="entry name" value="RimM"/>
    <property type="match status" value="1"/>
</dbReference>
<dbReference type="AlphaFoldDB" id="A0A011MEM0"/>
<dbReference type="GO" id="GO:0006364">
    <property type="term" value="P:rRNA processing"/>
    <property type="evidence" value="ECO:0007669"/>
    <property type="project" value="UniProtKB-UniRule"/>
</dbReference>
<dbReference type="Proteomes" id="UP000020218">
    <property type="component" value="Unassembled WGS sequence"/>
</dbReference>
<dbReference type="InterPro" id="IPR011033">
    <property type="entry name" value="PRC_barrel-like_sf"/>
</dbReference>
<comment type="function">
    <text evidence="5">An accessory protein needed during the final step in the assembly of 30S ribosomal subunit, possibly for assembly of the head region. Essential for efficient processing of 16S rRNA. May be needed both before and after RbfA during the maturation of 16S rRNA. It has affinity for free ribosomal 30S subunits but not for 70S ribosomes.</text>
</comment>
<dbReference type="Gene3D" id="2.30.30.240">
    <property type="entry name" value="PRC-barrel domain"/>
    <property type="match status" value="1"/>
</dbReference>
<dbReference type="GO" id="GO:0042274">
    <property type="term" value="P:ribosomal small subunit biogenesis"/>
    <property type="evidence" value="ECO:0007669"/>
    <property type="project" value="UniProtKB-UniRule"/>
</dbReference>
<evidence type="ECO:0000259" key="7">
    <source>
        <dbReference type="Pfam" id="PF24986"/>
    </source>
</evidence>
<evidence type="ECO:0000313" key="9">
    <source>
        <dbReference type="Proteomes" id="UP000020218"/>
    </source>
</evidence>
<dbReference type="PATRIC" id="fig|1454001.3.peg.1343"/>
<comment type="similarity">
    <text evidence="5">Belongs to the RimM family.</text>
</comment>
<evidence type="ECO:0000256" key="3">
    <source>
        <dbReference type="ARBA" id="ARBA00022552"/>
    </source>
</evidence>
<keyword evidence="4 5" id="KW-0143">Chaperone</keyword>
<dbReference type="SUPFAM" id="SSF50447">
    <property type="entry name" value="Translation proteins"/>
    <property type="match status" value="1"/>
</dbReference>
<dbReference type="InterPro" id="IPR002676">
    <property type="entry name" value="RimM_N"/>
</dbReference>
<evidence type="ECO:0000256" key="5">
    <source>
        <dbReference type="HAMAP-Rule" id="MF_00014"/>
    </source>
</evidence>
<dbReference type="STRING" id="1454001.AW08_01471"/>
<organism evidence="8 9">
    <name type="scientific">Candidatus Accumulibacter adjunctus</name>
    <dbReference type="NCBI Taxonomy" id="1454001"/>
    <lineage>
        <taxon>Bacteria</taxon>
        <taxon>Pseudomonadati</taxon>
        <taxon>Pseudomonadota</taxon>
        <taxon>Betaproteobacteria</taxon>
        <taxon>Candidatus Accumulibacter</taxon>
    </lineage>
</organism>
<dbReference type="PANTHER" id="PTHR33692:SF1">
    <property type="entry name" value="RIBOSOME MATURATION FACTOR RIMM"/>
    <property type="match status" value="1"/>
</dbReference>
<dbReference type="GO" id="GO:0005737">
    <property type="term" value="C:cytoplasm"/>
    <property type="evidence" value="ECO:0007669"/>
    <property type="project" value="UniProtKB-SubCell"/>
</dbReference>
<evidence type="ECO:0000256" key="2">
    <source>
        <dbReference type="ARBA" id="ARBA00022517"/>
    </source>
</evidence>
<dbReference type="HAMAP" id="MF_00014">
    <property type="entry name" value="Ribosome_mat_RimM"/>
    <property type="match status" value="1"/>
</dbReference>
<evidence type="ECO:0000256" key="4">
    <source>
        <dbReference type="ARBA" id="ARBA00023186"/>
    </source>
</evidence>
<gene>
    <name evidence="5 8" type="primary">rimM</name>
    <name evidence="8" type="ORF">AW08_01471</name>
</gene>
<keyword evidence="9" id="KW-1185">Reference proteome</keyword>
<feature type="domain" description="RimM N-terminal" evidence="6">
    <location>
        <begin position="4"/>
        <end position="88"/>
    </location>
</feature>
<keyword evidence="3 5" id="KW-0698">rRNA processing</keyword>
<evidence type="ECO:0000313" key="8">
    <source>
        <dbReference type="EMBL" id="EXI68253.1"/>
    </source>
</evidence>
<dbReference type="GO" id="GO:0005840">
    <property type="term" value="C:ribosome"/>
    <property type="evidence" value="ECO:0007669"/>
    <property type="project" value="InterPro"/>
</dbReference>
<keyword evidence="2 5" id="KW-0690">Ribosome biogenesis</keyword>
<keyword evidence="1 5" id="KW-0963">Cytoplasm</keyword>
<dbReference type="InterPro" id="IPR036976">
    <property type="entry name" value="RimM_N_sf"/>
</dbReference>
<evidence type="ECO:0000256" key="1">
    <source>
        <dbReference type="ARBA" id="ARBA00022490"/>
    </source>
</evidence>
<dbReference type="InterPro" id="IPR011961">
    <property type="entry name" value="RimM"/>
</dbReference>
<comment type="domain">
    <text evidence="5">The PRC barrel domain binds ribosomal protein uS19.</text>
</comment>
<comment type="caution">
    <text evidence="8">The sequence shown here is derived from an EMBL/GenBank/DDBJ whole genome shotgun (WGS) entry which is preliminary data.</text>
</comment>
<reference evidence="8" key="1">
    <citation type="submission" date="2014-02" db="EMBL/GenBank/DDBJ databases">
        <title>Expanding our view of genomic diversity in Candidatus Accumulibacter clades.</title>
        <authorList>
            <person name="Skennerton C.T."/>
            <person name="Barr J.J."/>
            <person name="Slater F.R."/>
            <person name="Bond P.L."/>
            <person name="Tyson G.W."/>
        </authorList>
    </citation>
    <scope>NUCLEOTIDE SEQUENCE [LARGE SCALE GENOMIC DNA]</scope>
</reference>
<feature type="domain" description="Ribosome maturation factor RimM PRC barrel" evidence="7">
    <location>
        <begin position="100"/>
        <end position="167"/>
    </location>
</feature>
<dbReference type="EMBL" id="JFAX01000006">
    <property type="protein sequence ID" value="EXI68253.1"/>
    <property type="molecule type" value="Genomic_DNA"/>
</dbReference>
<dbReference type="SUPFAM" id="SSF50346">
    <property type="entry name" value="PRC-barrel domain"/>
    <property type="match status" value="1"/>
</dbReference>
<protein>
    <recommendedName>
        <fullName evidence="5">Ribosome maturation factor RimM</fullName>
    </recommendedName>
</protein>
<dbReference type="GO" id="GO:0043022">
    <property type="term" value="F:ribosome binding"/>
    <property type="evidence" value="ECO:0007669"/>
    <property type="project" value="InterPro"/>
</dbReference>
<dbReference type="Pfam" id="PF24986">
    <property type="entry name" value="PRC_RimM"/>
    <property type="match status" value="1"/>
</dbReference>
<comment type="subcellular location">
    <subcellularLocation>
        <location evidence="5">Cytoplasm</location>
    </subcellularLocation>
</comment>
<dbReference type="PANTHER" id="PTHR33692">
    <property type="entry name" value="RIBOSOME MATURATION FACTOR RIMM"/>
    <property type="match status" value="1"/>
</dbReference>
<dbReference type="Pfam" id="PF01782">
    <property type="entry name" value="RimM"/>
    <property type="match status" value="1"/>
</dbReference>
<sequence length="168" mass="17864">MVVLGRIGAASGVRGGVHIHPFADDPHQWSTLAHWWLGSDGDAAACWQQRKLIGCSLRNGRLTARLEGVADRNAAEALSGVLVGAPRSALPPTAEDEYYWADLLGLAVSNTRHQPLGRIVGLIETPANAVLQVADGNGGERLLPFVAAVVLEVDLAGGRMTVDWEADW</sequence>